<evidence type="ECO:0008006" key="4">
    <source>
        <dbReference type="Google" id="ProtNLM"/>
    </source>
</evidence>
<organism evidence="2 3">
    <name type="scientific">Planifilum fulgidum</name>
    <dbReference type="NCBI Taxonomy" id="201973"/>
    <lineage>
        <taxon>Bacteria</taxon>
        <taxon>Bacillati</taxon>
        <taxon>Bacillota</taxon>
        <taxon>Bacilli</taxon>
        <taxon>Bacillales</taxon>
        <taxon>Thermoactinomycetaceae</taxon>
        <taxon>Planifilum</taxon>
    </lineage>
</organism>
<keyword evidence="3" id="KW-1185">Reference proteome</keyword>
<dbReference type="Proteomes" id="UP000198661">
    <property type="component" value="Unassembled WGS sequence"/>
</dbReference>
<protein>
    <recommendedName>
        <fullName evidence="4">Cytosolic protein</fullName>
    </recommendedName>
</protein>
<accession>A0A1I2NU90</accession>
<dbReference type="EMBL" id="FOOK01000014">
    <property type="protein sequence ID" value="SFG06359.1"/>
    <property type="molecule type" value="Genomic_DNA"/>
</dbReference>
<name>A0A1I2NU90_9BACL</name>
<gene>
    <name evidence="2" type="ORF">SAMN04488025_11433</name>
</gene>
<reference evidence="3" key="1">
    <citation type="submission" date="2016-10" db="EMBL/GenBank/DDBJ databases">
        <authorList>
            <person name="Varghese N."/>
            <person name="Submissions S."/>
        </authorList>
    </citation>
    <scope>NUCLEOTIDE SEQUENCE [LARGE SCALE GENOMIC DNA]</scope>
    <source>
        <strain evidence="3">DSM 44945</strain>
    </source>
</reference>
<proteinExistence type="predicted"/>
<feature type="compositionally biased region" description="Basic and acidic residues" evidence="1">
    <location>
        <begin position="75"/>
        <end position="84"/>
    </location>
</feature>
<evidence type="ECO:0000313" key="2">
    <source>
        <dbReference type="EMBL" id="SFG06359.1"/>
    </source>
</evidence>
<feature type="compositionally biased region" description="Basic and acidic residues" evidence="1">
    <location>
        <begin position="92"/>
        <end position="110"/>
    </location>
</feature>
<evidence type="ECO:0000313" key="3">
    <source>
        <dbReference type="Proteomes" id="UP000198661"/>
    </source>
</evidence>
<evidence type="ECO:0000256" key="1">
    <source>
        <dbReference type="SAM" id="MobiDB-lite"/>
    </source>
</evidence>
<sequence>MKRPLAGYVNGEVIEMKPKQNTPYTDLSTVESLRNEVIPEEFPEGPYGAAHDEDVLGKESPWLASQHAAPRFTYENREFHEGIPRQEPGSHPTHDDPRKDEELPEEESRY</sequence>
<dbReference type="STRING" id="201973.SAMN04488025_11433"/>
<feature type="region of interest" description="Disordered" evidence="1">
    <location>
        <begin position="75"/>
        <end position="110"/>
    </location>
</feature>
<dbReference type="AlphaFoldDB" id="A0A1I2NU90"/>